<dbReference type="InterPro" id="IPR001466">
    <property type="entry name" value="Beta-lactam-related"/>
</dbReference>
<accession>A0ABW0FE61</accession>
<reference evidence="3" key="1">
    <citation type="journal article" date="2019" name="Int. J. Syst. Evol. Microbiol.">
        <title>The Global Catalogue of Microorganisms (GCM) 10K type strain sequencing project: providing services to taxonomists for standard genome sequencing and annotation.</title>
        <authorList>
            <consortium name="The Broad Institute Genomics Platform"/>
            <consortium name="The Broad Institute Genome Sequencing Center for Infectious Disease"/>
            <person name="Wu L."/>
            <person name="Ma J."/>
        </authorList>
    </citation>
    <scope>NUCLEOTIDE SEQUENCE [LARGE SCALE GENOMIC DNA]</scope>
    <source>
        <strain evidence="3">CGMCC 1.16455</strain>
    </source>
</reference>
<proteinExistence type="predicted"/>
<dbReference type="SUPFAM" id="SSF56601">
    <property type="entry name" value="beta-lactamase/transpeptidase-like"/>
    <property type="match status" value="1"/>
</dbReference>
<protein>
    <submittedName>
        <fullName evidence="2">Serine hydrolase domain-containing protein</fullName>
        <ecNumber evidence="2">3.-.-.-</ecNumber>
    </submittedName>
</protein>
<feature type="domain" description="Beta-lactamase-related" evidence="1">
    <location>
        <begin position="11"/>
        <end position="349"/>
    </location>
</feature>
<name>A0ABW0FE61_9MICO</name>
<comment type="caution">
    <text evidence="2">The sequence shown here is derived from an EMBL/GenBank/DDBJ whole genome shotgun (WGS) entry which is preliminary data.</text>
</comment>
<evidence type="ECO:0000259" key="1">
    <source>
        <dbReference type="Pfam" id="PF00144"/>
    </source>
</evidence>
<dbReference type="EC" id="3.-.-.-" evidence="2"/>
<evidence type="ECO:0000313" key="2">
    <source>
        <dbReference type="EMBL" id="MFC5296983.1"/>
    </source>
</evidence>
<gene>
    <name evidence="2" type="ORF">ACFPK8_05620</name>
</gene>
<dbReference type="InterPro" id="IPR050789">
    <property type="entry name" value="Diverse_Enzym_Activities"/>
</dbReference>
<dbReference type="PANTHER" id="PTHR43283">
    <property type="entry name" value="BETA-LACTAMASE-RELATED"/>
    <property type="match status" value="1"/>
</dbReference>
<keyword evidence="3" id="KW-1185">Reference proteome</keyword>
<keyword evidence="2" id="KW-0378">Hydrolase</keyword>
<dbReference type="EMBL" id="JBHSLN010000018">
    <property type="protein sequence ID" value="MFC5296983.1"/>
    <property type="molecule type" value="Genomic_DNA"/>
</dbReference>
<dbReference type="Proteomes" id="UP001595937">
    <property type="component" value="Unassembled WGS sequence"/>
</dbReference>
<sequence length="368" mass="38857">MSMPTSGPAHLLESFVADGTVPGGVIAHGHDPEPHAAGTMSIGGSPMPADAIFRIQSMTKLITTVAALRLVEQGELALDSQVATWLPELAEPVVLSRPDAELTDTVPADRPITLRHLLTNTSGYGMILDGSPLQRAMADSATEAGPLPPALGADDWLAALASLPLVGQPGEVWRYHHSFGLLGILLSRISGTSAGEHLAATLFAPLGMRDTGYFVPRETAHRLPAAYGVEGDELVEREPAAGGFHVGPPPDDMSHSELLSTAPDYLRFLRALRDGELIDAEHLAMLSRDQVPDGAKDPSSFFPGFWEHTGWGFGVCVVADGPHRGRFGWSGGAGTDFFVDPDGTVGIVLTQVEMGGRIAPLLEAYGEL</sequence>
<dbReference type="GeneID" id="303298826"/>
<dbReference type="PANTHER" id="PTHR43283:SF3">
    <property type="entry name" value="BETA-LACTAMASE FAMILY PROTEIN (AFU_ORTHOLOGUE AFUA_5G07500)"/>
    <property type="match status" value="1"/>
</dbReference>
<dbReference type="Pfam" id="PF00144">
    <property type="entry name" value="Beta-lactamase"/>
    <property type="match status" value="1"/>
</dbReference>
<dbReference type="RefSeq" id="WP_343925911.1">
    <property type="nucleotide sequence ID" value="NZ_BAAAIR010000048.1"/>
</dbReference>
<evidence type="ECO:0000313" key="3">
    <source>
        <dbReference type="Proteomes" id="UP001595937"/>
    </source>
</evidence>
<organism evidence="2 3">
    <name type="scientific">Brachybacterium tyrofermentans</name>
    <dbReference type="NCBI Taxonomy" id="47848"/>
    <lineage>
        <taxon>Bacteria</taxon>
        <taxon>Bacillati</taxon>
        <taxon>Actinomycetota</taxon>
        <taxon>Actinomycetes</taxon>
        <taxon>Micrococcales</taxon>
        <taxon>Dermabacteraceae</taxon>
        <taxon>Brachybacterium</taxon>
    </lineage>
</organism>
<dbReference type="InterPro" id="IPR012338">
    <property type="entry name" value="Beta-lactam/transpept-like"/>
</dbReference>
<dbReference type="Gene3D" id="3.40.710.10">
    <property type="entry name" value="DD-peptidase/beta-lactamase superfamily"/>
    <property type="match status" value="1"/>
</dbReference>
<dbReference type="GO" id="GO:0016787">
    <property type="term" value="F:hydrolase activity"/>
    <property type="evidence" value="ECO:0007669"/>
    <property type="project" value="UniProtKB-KW"/>
</dbReference>